<dbReference type="PATRIC" id="fig|312309.11.peg.3278"/>
<dbReference type="STRING" id="312309.VF_A0674"/>
<dbReference type="EnsemblBacteria" id="AAW87744">
    <property type="protein sequence ID" value="AAW87744"/>
    <property type="gene ID" value="VF_A0674"/>
</dbReference>
<feature type="domain" description="Outer membrane protein beta-barrel" evidence="3">
    <location>
        <begin position="9"/>
        <end position="182"/>
    </location>
</feature>
<proteinExistence type="predicted"/>
<organism evidence="4 5">
    <name type="scientific">Aliivibrio fischeri (strain ATCC 700601 / ES114)</name>
    <name type="common">Vibrio fischeri</name>
    <dbReference type="NCBI Taxonomy" id="312309"/>
    <lineage>
        <taxon>Bacteria</taxon>
        <taxon>Pseudomonadati</taxon>
        <taxon>Pseudomonadota</taxon>
        <taxon>Gammaproteobacteria</taxon>
        <taxon>Vibrionales</taxon>
        <taxon>Vibrionaceae</taxon>
        <taxon>Aliivibrio</taxon>
    </lineage>
</organism>
<dbReference type="GeneID" id="54165995"/>
<dbReference type="InterPro" id="IPR011250">
    <property type="entry name" value="OMP/PagP_B-barrel"/>
</dbReference>
<dbReference type="Proteomes" id="UP000000537">
    <property type="component" value="Chromosome II"/>
</dbReference>
<accession>Q5DZQ2</accession>
<dbReference type="KEGG" id="vfi:VF_A0674"/>
<evidence type="ECO:0000256" key="1">
    <source>
        <dbReference type="ARBA" id="ARBA00022729"/>
    </source>
</evidence>
<dbReference type="EMBL" id="CP000021">
    <property type="protein sequence ID" value="AAW87744.1"/>
    <property type="molecule type" value="Genomic_DNA"/>
</dbReference>
<dbReference type="AlphaFoldDB" id="Q5DZQ2"/>
<protein>
    <recommendedName>
        <fullName evidence="3">Outer membrane protein beta-barrel domain-containing protein</fullName>
    </recommendedName>
</protein>
<keyword evidence="5" id="KW-1185">Reference proteome</keyword>
<evidence type="ECO:0000256" key="2">
    <source>
        <dbReference type="SAM" id="SignalP"/>
    </source>
</evidence>
<keyword evidence="1 2" id="KW-0732">Signal</keyword>
<dbReference type="HOGENOM" id="CLU_1481387_0_0_6"/>
<gene>
    <name evidence="4" type="ordered locus">VF_A0674</name>
</gene>
<reference evidence="4 5" key="2">
    <citation type="journal article" date="2008" name="BMC Genomics">
        <title>Comparative genomics-based investigation of resequencing targets in Vibrio fischeri: focus on point miscalls and artefactual expansions.</title>
        <authorList>
            <person name="Mandel M.J."/>
            <person name="Stabb E.V."/>
            <person name="Ruby E.G."/>
        </authorList>
    </citation>
    <scope>NUCLEOTIDE SEQUENCE [LARGE SCALE GENOMIC DNA]</scope>
    <source>
        <strain evidence="5">ATCC 700601 / ES114</strain>
    </source>
</reference>
<dbReference type="SUPFAM" id="SSF56925">
    <property type="entry name" value="OMPA-like"/>
    <property type="match status" value="1"/>
</dbReference>
<dbReference type="InterPro" id="IPR027385">
    <property type="entry name" value="Beta-barrel_OMP"/>
</dbReference>
<dbReference type="RefSeq" id="WP_011263508.1">
    <property type="nucleotide sequence ID" value="NC_006841.2"/>
</dbReference>
<evidence type="ECO:0000313" key="5">
    <source>
        <dbReference type="Proteomes" id="UP000000537"/>
    </source>
</evidence>
<dbReference type="Pfam" id="PF13505">
    <property type="entry name" value="OMP_b-brl"/>
    <property type="match status" value="1"/>
</dbReference>
<feature type="signal peptide" evidence="2">
    <location>
        <begin position="1"/>
        <end position="21"/>
    </location>
</feature>
<sequence length="182" mass="19917">MYKSKLAPLALALFVSSPAFSAEEEPATRNDVTVMVGRVGFSSHDDASANGNGFAIGVHKEINKIVGISARYARHELLATGVTGEIGTFGAYPEFGYRFDLNNAVSVKPYVMVGIENNILGYTDYWQRHDFSVISFAKGLGIRAEFNDKVTLSIDIKRADIEIADDYYVDSTISSLMLGVKF</sequence>
<name>Q5DZQ2_ALIF1</name>
<feature type="chain" id="PRO_5004255186" description="Outer membrane protein beta-barrel domain-containing protein" evidence="2">
    <location>
        <begin position="22"/>
        <end position="182"/>
    </location>
</feature>
<dbReference type="Gene3D" id="2.40.160.20">
    <property type="match status" value="1"/>
</dbReference>
<evidence type="ECO:0000313" key="4">
    <source>
        <dbReference type="EMBL" id="AAW87744.1"/>
    </source>
</evidence>
<evidence type="ECO:0000259" key="3">
    <source>
        <dbReference type="Pfam" id="PF13505"/>
    </source>
</evidence>
<reference evidence="4 5" key="1">
    <citation type="journal article" date="2005" name="Proc. Natl. Acad. Sci. U.S.A.">
        <title>Complete genome sequence of Vibrio fischeri: a symbiotic bacterium with pathogenic congeners.</title>
        <authorList>
            <person name="Ruby E.G."/>
            <person name="Urbanowski M."/>
            <person name="Campbell J."/>
            <person name="Dunn A."/>
            <person name="Faini M."/>
            <person name="Gunsalus R."/>
            <person name="Lostroh P."/>
            <person name="Lupp C."/>
            <person name="McCann J."/>
            <person name="Millikan D."/>
            <person name="Schaefer A."/>
            <person name="Stabb E."/>
            <person name="Stevens A."/>
            <person name="Visick K."/>
            <person name="Whistler C."/>
            <person name="Greenberg E.P."/>
        </authorList>
    </citation>
    <scope>NUCLEOTIDE SEQUENCE [LARGE SCALE GENOMIC DNA]</scope>
    <source>
        <strain evidence="5">ATCC 700601 / ES114</strain>
    </source>
</reference>